<comment type="function">
    <text evidence="1">Broad specificity carboxypetidase that releases amino acids sequentially from the C-terminus, including neutral, aromatic, polar and basic residues.</text>
</comment>
<dbReference type="EMBL" id="QRYQ01000031">
    <property type="protein sequence ID" value="RGU89339.1"/>
    <property type="molecule type" value="Genomic_DNA"/>
</dbReference>
<comment type="caution">
    <text evidence="5">The sequence shown here is derived from an EMBL/GenBank/DDBJ whole genome shotgun (WGS) entry which is preliminary data.</text>
</comment>
<dbReference type="PANTHER" id="PTHR34217:SF1">
    <property type="entry name" value="CARBOXYPEPTIDASE 1"/>
    <property type="match status" value="1"/>
</dbReference>
<keyword evidence="2" id="KW-0862">Zinc</keyword>
<dbReference type="EMBL" id="QRVM01000033">
    <property type="protein sequence ID" value="RGS45690.1"/>
    <property type="molecule type" value="Genomic_DNA"/>
</dbReference>
<keyword evidence="1" id="KW-0645">Protease</keyword>
<organism evidence="5 6">
    <name type="scientific">Holdemanella biformis</name>
    <dbReference type="NCBI Taxonomy" id="1735"/>
    <lineage>
        <taxon>Bacteria</taxon>
        <taxon>Bacillati</taxon>
        <taxon>Bacillota</taxon>
        <taxon>Erysipelotrichia</taxon>
        <taxon>Erysipelotrichales</taxon>
        <taxon>Erysipelotrichaceae</taxon>
        <taxon>Holdemanella</taxon>
    </lineage>
</organism>
<dbReference type="EC" id="3.4.17.19" evidence="1"/>
<comment type="similarity">
    <text evidence="1">Belongs to the peptidase M32 family.</text>
</comment>
<dbReference type="Proteomes" id="UP000265489">
    <property type="component" value="Unassembled WGS sequence"/>
</dbReference>
<dbReference type="InterPro" id="IPR001333">
    <property type="entry name" value="Peptidase_M32_Taq"/>
</dbReference>
<keyword evidence="1 5" id="KW-0121">Carboxypeptidase</keyword>
<evidence type="ECO:0000313" key="7">
    <source>
        <dbReference type="Proteomes" id="UP000285274"/>
    </source>
</evidence>
<dbReference type="GO" id="GO:0004181">
    <property type="term" value="F:metallocarboxypeptidase activity"/>
    <property type="evidence" value="ECO:0007669"/>
    <property type="project" value="UniProtKB-UniRule"/>
</dbReference>
<dbReference type="Pfam" id="PF02074">
    <property type="entry name" value="Peptidase_M32"/>
    <property type="match status" value="1"/>
</dbReference>
<dbReference type="SUPFAM" id="SSF55486">
    <property type="entry name" value="Metalloproteases ('zincins'), catalytic domain"/>
    <property type="match status" value="1"/>
</dbReference>
<keyword evidence="1" id="KW-0482">Metalloprotease</keyword>
<dbReference type="Proteomes" id="UP000285274">
    <property type="component" value="Unassembled WGS sequence"/>
</dbReference>
<feature type="active site" description="Proton donor/acceptor" evidence="3">
    <location>
        <position position="264"/>
    </location>
</feature>
<dbReference type="Gene3D" id="1.10.1370.30">
    <property type="match status" value="1"/>
</dbReference>
<name>A0A395W3U8_9FIRM</name>
<dbReference type="GeneID" id="66580543"/>
<comment type="cofactor">
    <cofactor evidence="2">
        <name>Zn(2+)</name>
        <dbReference type="ChEBI" id="CHEBI:29105"/>
    </cofactor>
    <text evidence="2">Binds 1 zinc ion per subunit.</text>
</comment>
<accession>A0A395W3U8</accession>
<evidence type="ECO:0000256" key="2">
    <source>
        <dbReference type="PIRSR" id="PIRSR006615-1"/>
    </source>
</evidence>
<gene>
    <name evidence="5" type="ORF">DWW32_11670</name>
    <name evidence="4" type="ORF">DWX92_07580</name>
</gene>
<proteinExistence type="inferred from homology"/>
<evidence type="ECO:0000313" key="5">
    <source>
        <dbReference type="EMBL" id="RGU89339.1"/>
    </source>
</evidence>
<reference evidence="6 7" key="1">
    <citation type="submission" date="2018-08" db="EMBL/GenBank/DDBJ databases">
        <title>A genome reference for cultivated species of the human gut microbiota.</title>
        <authorList>
            <person name="Zou Y."/>
            <person name="Xue W."/>
            <person name="Luo G."/>
        </authorList>
    </citation>
    <scope>NUCLEOTIDE SEQUENCE [LARGE SCALE GENOMIC DNA]</scope>
    <source>
        <strain evidence="5 6">AF15-20</strain>
        <strain evidence="4 7">AF22-10AC</strain>
    </source>
</reference>
<protein>
    <recommendedName>
        <fullName evidence="1">Metal-dependent carboxypeptidase</fullName>
        <ecNumber evidence="1">3.4.17.19</ecNumber>
    </recommendedName>
</protein>
<dbReference type="RefSeq" id="WP_118320179.1">
    <property type="nucleotide sequence ID" value="NZ_CAUEVG010000011.1"/>
</dbReference>
<evidence type="ECO:0000313" key="6">
    <source>
        <dbReference type="Proteomes" id="UP000265489"/>
    </source>
</evidence>
<comment type="catalytic activity">
    <reaction evidence="1">
        <text>Release of a C-terminal amino acid with broad specificity, except for -Pro.</text>
        <dbReference type="EC" id="3.4.17.19"/>
    </reaction>
</comment>
<dbReference type="PROSITE" id="PS52034">
    <property type="entry name" value="PEPTIDASE_M32"/>
    <property type="match status" value="1"/>
</dbReference>
<dbReference type="PIRSF" id="PIRSF006615">
    <property type="entry name" value="Zn_crbxpep_Taq"/>
    <property type="match status" value="1"/>
</dbReference>
<dbReference type="GO" id="GO:0006508">
    <property type="term" value="P:proteolysis"/>
    <property type="evidence" value="ECO:0007669"/>
    <property type="project" value="UniProtKB-UniRule"/>
</dbReference>
<sequence>MLKFEPFYQEYERTLDAFSLAFSTIYFEQMTIAPKKGIPYSNEMLSRLSKQAFIIENDPETIKKIKEYAKTLPEGSLEKKEVDYRLEALAQSENIPSDVYANYVKVKADSELAWHEAKEADNYEHFKPHLQAIMKETLHLLEYDPKFNGNNAYDVLLDRYEKGMTQEKYDAFFNNVKEKLVPLIHEIQNKPQINDDLLHETYDLDRQEKFMEVICDFMKVDFGKVYLSTTEHPFTDFFSSNDARITTHYYPDQFLSAILSTVHEYGHALYGLQMDPAFEGTMLTQAVGSAAHESQSRFLENHVGRSHAFWQANYNQLVNLFPEFKDVSVDELVNMINKTECALIRTEADELTYPLHIMVRYEIEKEIAKGNVDYDKLPELWADKYEEYLGVRPTNYKEGVLQDMHWSTGYLGYFPTYALGSAYAAQLYATMEKQFDVKEALLTNHFEKITNWLKDNVHHYAASKSMAEIVEEVSGEPFNPDYYTDYLIKKYKKLYNLD</sequence>
<feature type="binding site" evidence="2">
    <location>
        <position position="293"/>
    </location>
    <ligand>
        <name>Zn(2+)</name>
        <dbReference type="ChEBI" id="CHEBI:29105"/>
        <note>catalytic</note>
    </ligand>
</feature>
<evidence type="ECO:0000313" key="4">
    <source>
        <dbReference type="EMBL" id="RGS45690.1"/>
    </source>
</evidence>
<feature type="binding site" evidence="2">
    <location>
        <position position="267"/>
    </location>
    <ligand>
        <name>Zn(2+)</name>
        <dbReference type="ChEBI" id="CHEBI:29105"/>
        <note>catalytic</note>
    </ligand>
</feature>
<dbReference type="PRINTS" id="PR00998">
    <property type="entry name" value="CRBOXYPTASET"/>
</dbReference>
<keyword evidence="1 2" id="KW-0479">Metal-binding</keyword>
<keyword evidence="1" id="KW-0378">Hydrolase</keyword>
<dbReference type="PANTHER" id="PTHR34217">
    <property type="entry name" value="METAL-DEPENDENT CARBOXYPEPTIDASE"/>
    <property type="match status" value="1"/>
</dbReference>
<evidence type="ECO:0000256" key="1">
    <source>
        <dbReference type="PIRNR" id="PIRNR006615"/>
    </source>
</evidence>
<dbReference type="GO" id="GO:0046872">
    <property type="term" value="F:metal ion binding"/>
    <property type="evidence" value="ECO:0007669"/>
    <property type="project" value="UniProtKB-KW"/>
</dbReference>
<evidence type="ECO:0000256" key="3">
    <source>
        <dbReference type="PIRSR" id="PIRSR006615-2"/>
    </source>
</evidence>
<dbReference type="AlphaFoldDB" id="A0A395W3U8"/>
<feature type="binding site" evidence="2">
    <location>
        <position position="263"/>
    </location>
    <ligand>
        <name>Zn(2+)</name>
        <dbReference type="ChEBI" id="CHEBI:29105"/>
        <note>catalytic</note>
    </ligand>
</feature>
<dbReference type="CDD" id="cd06460">
    <property type="entry name" value="M32_Taq"/>
    <property type="match status" value="1"/>
</dbReference>